<dbReference type="PANTHER" id="PTHR24173:SF89">
    <property type="entry name" value="ANKYRIN REPEAT DOMAIN 29"/>
    <property type="match status" value="1"/>
</dbReference>
<dbReference type="PROSITE" id="PS50011">
    <property type="entry name" value="PROTEIN_KINASE_DOM"/>
    <property type="match status" value="1"/>
</dbReference>
<feature type="repeat" description="ANK" evidence="3">
    <location>
        <begin position="28"/>
        <end position="60"/>
    </location>
</feature>
<proteinExistence type="predicted"/>
<dbReference type="InterPro" id="IPR002110">
    <property type="entry name" value="Ankyrin_rpt"/>
</dbReference>
<protein>
    <submittedName>
        <fullName evidence="6">Serine/threonine protein kinase</fullName>
    </submittedName>
</protein>
<dbReference type="OrthoDB" id="125266at2759"/>
<keyword evidence="2 3" id="KW-0040">ANK repeat</keyword>
<dbReference type="AlphaFoldDB" id="A0A225VGD2"/>
<dbReference type="PRINTS" id="PR01415">
    <property type="entry name" value="ANKYRIN"/>
</dbReference>
<dbReference type="SUPFAM" id="SSF48403">
    <property type="entry name" value="Ankyrin repeat"/>
    <property type="match status" value="1"/>
</dbReference>
<dbReference type="InterPro" id="IPR001995">
    <property type="entry name" value="Peptidase_A2_cat"/>
</dbReference>
<evidence type="ECO:0000313" key="7">
    <source>
        <dbReference type="Proteomes" id="UP000198211"/>
    </source>
</evidence>
<evidence type="ECO:0000259" key="4">
    <source>
        <dbReference type="PROSITE" id="PS50011"/>
    </source>
</evidence>
<evidence type="ECO:0000256" key="3">
    <source>
        <dbReference type="PROSITE-ProRule" id="PRU00023"/>
    </source>
</evidence>
<dbReference type="GO" id="GO:0006508">
    <property type="term" value="P:proteolysis"/>
    <property type="evidence" value="ECO:0007669"/>
    <property type="project" value="InterPro"/>
</dbReference>
<dbReference type="PROSITE" id="PS50297">
    <property type="entry name" value="ANK_REP_REGION"/>
    <property type="match status" value="4"/>
</dbReference>
<dbReference type="Pfam" id="PF07714">
    <property type="entry name" value="PK_Tyr_Ser-Thr"/>
    <property type="match status" value="1"/>
</dbReference>
<keyword evidence="1" id="KW-0677">Repeat</keyword>
<dbReference type="Pfam" id="PF12796">
    <property type="entry name" value="Ank_2"/>
    <property type="match status" value="2"/>
</dbReference>
<name>A0A225VGD2_9STRA</name>
<feature type="domain" description="Protein kinase" evidence="4">
    <location>
        <begin position="186"/>
        <end position="438"/>
    </location>
</feature>
<keyword evidence="6" id="KW-0723">Serine/threonine-protein kinase</keyword>
<dbReference type="SUPFAM" id="SSF56112">
    <property type="entry name" value="Protein kinase-like (PK-like)"/>
    <property type="match status" value="1"/>
</dbReference>
<gene>
    <name evidence="6" type="ORF">PHMEG_00024261</name>
</gene>
<feature type="domain" description="Peptidase A2" evidence="5">
    <location>
        <begin position="121"/>
        <end position="135"/>
    </location>
</feature>
<feature type="repeat" description="ANK" evidence="3">
    <location>
        <begin position="61"/>
        <end position="93"/>
    </location>
</feature>
<dbReference type="SMART" id="SM00248">
    <property type="entry name" value="ANK"/>
    <property type="match status" value="5"/>
</dbReference>
<dbReference type="GO" id="GO:0004190">
    <property type="term" value="F:aspartic-type endopeptidase activity"/>
    <property type="evidence" value="ECO:0007669"/>
    <property type="project" value="InterPro"/>
</dbReference>
<dbReference type="Gene3D" id="1.25.40.20">
    <property type="entry name" value="Ankyrin repeat-containing domain"/>
    <property type="match status" value="3"/>
</dbReference>
<dbReference type="Proteomes" id="UP000198211">
    <property type="component" value="Unassembled WGS sequence"/>
</dbReference>
<keyword evidence="7" id="KW-1185">Reference proteome</keyword>
<dbReference type="PROSITE" id="PS50175">
    <property type="entry name" value="ASP_PROT_RETROV"/>
    <property type="match status" value="1"/>
</dbReference>
<accession>A0A225VGD2</accession>
<dbReference type="PROSITE" id="PS50088">
    <property type="entry name" value="ANK_REPEAT"/>
    <property type="match status" value="4"/>
</dbReference>
<keyword evidence="6" id="KW-0808">Transferase</keyword>
<dbReference type="InterPro" id="IPR036770">
    <property type="entry name" value="Ankyrin_rpt-contain_sf"/>
</dbReference>
<dbReference type="Gene3D" id="1.10.510.10">
    <property type="entry name" value="Transferase(Phosphotransferase) domain 1"/>
    <property type="match status" value="1"/>
</dbReference>
<dbReference type="InterPro" id="IPR001245">
    <property type="entry name" value="Ser-Thr/Tyr_kinase_cat_dom"/>
</dbReference>
<evidence type="ECO:0000259" key="5">
    <source>
        <dbReference type="PROSITE" id="PS50175"/>
    </source>
</evidence>
<dbReference type="EMBL" id="NBNE01005246">
    <property type="protein sequence ID" value="OWZ03928.1"/>
    <property type="molecule type" value="Genomic_DNA"/>
</dbReference>
<reference evidence="7" key="1">
    <citation type="submission" date="2017-03" db="EMBL/GenBank/DDBJ databases">
        <title>Phytopthora megakarya and P. palmivora, two closely related causual agents of cacao black pod achieved similar genome size and gene model numbers by different mechanisms.</title>
        <authorList>
            <person name="Ali S."/>
            <person name="Shao J."/>
            <person name="Larry D.J."/>
            <person name="Kronmiller B."/>
            <person name="Shen D."/>
            <person name="Strem M.D."/>
            <person name="Melnick R.L."/>
            <person name="Guiltinan M.J."/>
            <person name="Tyler B.M."/>
            <person name="Meinhardt L.W."/>
            <person name="Bailey B.A."/>
        </authorList>
    </citation>
    <scope>NUCLEOTIDE SEQUENCE [LARGE SCALE GENOMIC DNA]</scope>
    <source>
        <strain evidence="7">zdho120</strain>
    </source>
</reference>
<organism evidence="6 7">
    <name type="scientific">Phytophthora megakarya</name>
    <dbReference type="NCBI Taxonomy" id="4795"/>
    <lineage>
        <taxon>Eukaryota</taxon>
        <taxon>Sar</taxon>
        <taxon>Stramenopiles</taxon>
        <taxon>Oomycota</taxon>
        <taxon>Peronosporomycetes</taxon>
        <taxon>Peronosporales</taxon>
        <taxon>Peronosporaceae</taxon>
        <taxon>Phytophthora</taxon>
    </lineage>
</organism>
<dbReference type="PANTHER" id="PTHR24173">
    <property type="entry name" value="ANKYRIN REPEAT CONTAINING"/>
    <property type="match status" value="1"/>
</dbReference>
<dbReference type="GO" id="GO:0005524">
    <property type="term" value="F:ATP binding"/>
    <property type="evidence" value="ECO:0007669"/>
    <property type="project" value="InterPro"/>
</dbReference>
<dbReference type="InterPro" id="IPR000719">
    <property type="entry name" value="Prot_kinase_dom"/>
</dbReference>
<evidence type="ECO:0000256" key="1">
    <source>
        <dbReference type="ARBA" id="ARBA00022737"/>
    </source>
</evidence>
<comment type="caution">
    <text evidence="6">The sequence shown here is derived from an EMBL/GenBank/DDBJ whole genome shotgun (WGS) entry which is preliminary data.</text>
</comment>
<feature type="repeat" description="ANK" evidence="3">
    <location>
        <begin position="1"/>
        <end position="27"/>
    </location>
</feature>
<feature type="repeat" description="ANK" evidence="3">
    <location>
        <begin position="104"/>
        <end position="136"/>
    </location>
</feature>
<dbReference type="InterPro" id="IPR011009">
    <property type="entry name" value="Kinase-like_dom_sf"/>
</dbReference>
<evidence type="ECO:0000256" key="2">
    <source>
        <dbReference type="ARBA" id="ARBA00023043"/>
    </source>
</evidence>
<keyword evidence="6" id="KW-0418">Kinase</keyword>
<evidence type="ECO:0000313" key="6">
    <source>
        <dbReference type="EMBL" id="OWZ03928.1"/>
    </source>
</evidence>
<dbReference type="GO" id="GO:0004674">
    <property type="term" value="F:protein serine/threonine kinase activity"/>
    <property type="evidence" value="ECO:0007669"/>
    <property type="project" value="UniProtKB-KW"/>
</dbReference>
<sequence>MCAAENGRMEIVKYLVESGADVSVTDNCGKTSLMYAAEKGSMEIVKFLVDHGADVNVSDHCGKTSLMYAAEKGSVEIVKFLVERGADINAVSKDGLSELNAAKNGWTSLMYATQCGDLVAVQFLLDNGADISIVNNDGQTAIFIAFSQGYTDIQRLLMQNLPHDHQTIREPSTQMPGHCFISPFEVKLQQLMGSENVGGDYRALWLDAEVVVKVFVPGASATTFAHEVAIWHQLRHPNVIKLYGACDIGHHFFVCEWASNGALVEYLAECKKRGEQGKPWKFLYEAALGLAYLHERKIIHGNLCNNSILIGNDGLAKLADFQLQYLLVDDKMGVSVHYDGMLRSAERLKGEPISFAFDIYPFCLCVMAVVTGKIPWDGCRNESDKKRKKLWDAVAKPRAYFPVKCKTVDLIKLAFEMCGAYPHSRVSASVVVRRLEHLAGQESKTQKCSTAKPELIEHFSDYNGGELLHSWQKLRDAASTITGDQPELALFRELETLYKYISAELRPIGLLKKFCELINDCIGAIDVSSHQYRILRLSSTNAQGRSMTGIYRRIDTISAAIDDSHSTRKLKLSREKLRQMQQDAFVSEISQTLVVLKELDTDEARNAFVAFLEKEIDSHGSSYKSDQLKLLQKGL</sequence>